<keyword evidence="2" id="KW-1185">Reference proteome</keyword>
<proteinExistence type="predicted"/>
<accession>A0A812I6W9</accession>
<protein>
    <submittedName>
        <fullName evidence="1">Ide protein</fullName>
    </submittedName>
</protein>
<sequence length="299" mass="33132">MLADMTGAILLQVWSNLAAREILFLGRAAAAYWQASLQLVEQRLPFPAPFALLTVEERSSVLRFSHFLEQAWLFENFACMDLQSLTDTNRIPALFGKMQGTAAWCIGPGTEAPPQIHRVPCSCTLRNVSASFAPLGHWCMRLANEDPATNLGPSGLVYAFPCACRPSVVVYRCKATARCPHRAGAVFALAQGLGNDKGPERPLMFMTFVRDSTGRDIFASSSSRVPVGSWTEDTWMTIGIRVDWQRRSLDISLEQSATSTRPSLHRVPFADQSSDAVKYLLLYNQTSDFVAYFTDVLIL</sequence>
<evidence type="ECO:0000313" key="2">
    <source>
        <dbReference type="Proteomes" id="UP000604046"/>
    </source>
</evidence>
<dbReference type="AlphaFoldDB" id="A0A812I6W9"/>
<reference evidence="1" key="1">
    <citation type="submission" date="2021-02" db="EMBL/GenBank/DDBJ databases">
        <authorList>
            <person name="Dougan E. K."/>
            <person name="Rhodes N."/>
            <person name="Thang M."/>
            <person name="Chan C."/>
        </authorList>
    </citation>
    <scope>NUCLEOTIDE SEQUENCE</scope>
</reference>
<organism evidence="1 2">
    <name type="scientific">Symbiodinium natans</name>
    <dbReference type="NCBI Taxonomy" id="878477"/>
    <lineage>
        <taxon>Eukaryota</taxon>
        <taxon>Sar</taxon>
        <taxon>Alveolata</taxon>
        <taxon>Dinophyceae</taxon>
        <taxon>Suessiales</taxon>
        <taxon>Symbiodiniaceae</taxon>
        <taxon>Symbiodinium</taxon>
    </lineage>
</organism>
<evidence type="ECO:0000313" key="1">
    <source>
        <dbReference type="EMBL" id="CAE7022242.1"/>
    </source>
</evidence>
<comment type="caution">
    <text evidence="1">The sequence shown here is derived from an EMBL/GenBank/DDBJ whole genome shotgun (WGS) entry which is preliminary data.</text>
</comment>
<dbReference type="EMBL" id="CAJNDS010000175">
    <property type="protein sequence ID" value="CAE7022242.1"/>
    <property type="molecule type" value="Genomic_DNA"/>
</dbReference>
<name>A0A812I6W9_9DINO</name>
<dbReference type="Proteomes" id="UP000604046">
    <property type="component" value="Unassembled WGS sequence"/>
</dbReference>
<dbReference type="OrthoDB" id="10324512at2759"/>
<gene>
    <name evidence="1" type="primary">Ide</name>
    <name evidence="1" type="ORF">SNAT2548_LOCUS2913</name>
</gene>